<reference evidence="2" key="2">
    <citation type="submission" date="2015-01" db="EMBL/GenBank/DDBJ databases">
        <title>Complete Genome of Bacillus megaterium Siphophage Stahl.</title>
        <authorList>
            <person name="Brizendine A.M."/>
            <person name="Rousseau S."/>
            <person name="Hernandez A.C."/>
            <person name="Everett G.F.K."/>
        </authorList>
    </citation>
    <scope>NUCLEOTIDE SEQUENCE [LARGE SCALE GENOMIC DNA]</scope>
</reference>
<proteinExistence type="predicted"/>
<protein>
    <submittedName>
        <fullName evidence="1">Uncharacterized protein</fullName>
    </submittedName>
</protein>
<evidence type="ECO:0000313" key="2">
    <source>
        <dbReference type="Proteomes" id="UP000033015"/>
    </source>
</evidence>
<dbReference type="KEGG" id="vg:26647823"/>
<name>A0A0E3JT14_9CAUD</name>
<accession>A0A0E3JT14</accession>
<dbReference type="OrthoDB" id="24242at10239"/>
<gene>
    <name evidence="1" type="ORF">CPT_Stahl20</name>
</gene>
<dbReference type="Proteomes" id="UP000033015">
    <property type="component" value="Segment"/>
</dbReference>
<keyword evidence="2" id="KW-1185">Reference proteome</keyword>
<sequence>MADKVSDVMYAAVHKELKKFFVGSGTKVAFSKKHHLKTSMTCREASHDDYEFYVITSDGVMMQVEA</sequence>
<dbReference type="GeneID" id="26647823"/>
<evidence type="ECO:0000313" key="1">
    <source>
        <dbReference type="EMBL" id="AKA61448.1"/>
    </source>
</evidence>
<dbReference type="EMBL" id="KP696447">
    <property type="protein sequence ID" value="AKA61448.1"/>
    <property type="molecule type" value="Genomic_DNA"/>
</dbReference>
<dbReference type="RefSeq" id="YP_009203624.1">
    <property type="nucleotide sequence ID" value="NC_028856.1"/>
</dbReference>
<reference evidence="1 2" key="1">
    <citation type="journal article" date="2015" name="Genome Announc.">
        <title>Complete Genome Sequence of Bacillus megaterium Siphophage Stahl.</title>
        <authorList>
            <person name="Brizendine A.M."/>
            <person name="Rousseau S."/>
            <person name="Hernandez A.C."/>
            <person name="Kuty Everett G.F."/>
        </authorList>
    </citation>
    <scope>NUCLEOTIDE SEQUENCE [LARGE SCALE GENOMIC DNA]</scope>
</reference>
<organism evidence="1 2">
    <name type="scientific">Bacillus phage Stahl</name>
    <dbReference type="NCBI Taxonomy" id="1610832"/>
    <lineage>
        <taxon>Viruses</taxon>
        <taxon>Duplodnaviria</taxon>
        <taxon>Heunggongvirae</taxon>
        <taxon>Uroviricota</taxon>
        <taxon>Caudoviricetes</taxon>
        <taxon>Slashvirus</taxon>
        <taxon>Slashvirus stahl</taxon>
    </lineage>
</organism>